<name>A0A4S2KX45_9HYME</name>
<dbReference type="InterPro" id="IPR009100">
    <property type="entry name" value="AcylCoA_DH/oxidase_NM_dom_sf"/>
</dbReference>
<proteinExistence type="predicted"/>
<dbReference type="STRING" id="300112.A0A4S2KX45"/>
<evidence type="ECO:0000259" key="1">
    <source>
        <dbReference type="Pfam" id="PF02771"/>
    </source>
</evidence>
<dbReference type="Proteomes" id="UP000310200">
    <property type="component" value="Unassembled WGS sequence"/>
</dbReference>
<dbReference type="GO" id="GO:0050660">
    <property type="term" value="F:flavin adenine dinucleotide binding"/>
    <property type="evidence" value="ECO:0007669"/>
    <property type="project" value="InterPro"/>
</dbReference>
<accession>A0A4S2KX45</accession>
<comment type="caution">
    <text evidence="2">The sequence shown here is derived from an EMBL/GenBank/DDBJ whole genome shotgun (WGS) entry which is preliminary data.</text>
</comment>
<dbReference type="SUPFAM" id="SSF56645">
    <property type="entry name" value="Acyl-CoA dehydrogenase NM domain-like"/>
    <property type="match status" value="1"/>
</dbReference>
<dbReference type="GO" id="GO:0016627">
    <property type="term" value="F:oxidoreductase activity, acting on the CH-CH group of donors"/>
    <property type="evidence" value="ECO:0007669"/>
    <property type="project" value="InterPro"/>
</dbReference>
<dbReference type="Pfam" id="PF02771">
    <property type="entry name" value="Acyl-CoA_dh_N"/>
    <property type="match status" value="1"/>
</dbReference>
<dbReference type="EMBL" id="QBLH01000808">
    <property type="protein sequence ID" value="TGZ54246.1"/>
    <property type="molecule type" value="Genomic_DNA"/>
</dbReference>
<dbReference type="AlphaFoldDB" id="A0A4S2KX45"/>
<reference evidence="2 3" key="1">
    <citation type="journal article" date="2019" name="Philos. Trans. R. Soc. Lond., B, Biol. Sci.">
        <title>Ant behaviour and brain gene expression of defending hosts depend on the ecological success of the intruding social parasite.</title>
        <authorList>
            <person name="Kaur R."/>
            <person name="Stoldt M."/>
            <person name="Jongepier E."/>
            <person name="Feldmeyer B."/>
            <person name="Menzel F."/>
            <person name="Bornberg-Bauer E."/>
            <person name="Foitzik S."/>
        </authorList>
    </citation>
    <scope>NUCLEOTIDE SEQUENCE [LARGE SCALE GENOMIC DNA]</scope>
    <source>
        <tissue evidence="2">Whole body</tissue>
    </source>
</reference>
<organism evidence="2 3">
    <name type="scientific">Temnothorax longispinosus</name>
    <dbReference type="NCBI Taxonomy" id="300112"/>
    <lineage>
        <taxon>Eukaryota</taxon>
        <taxon>Metazoa</taxon>
        <taxon>Ecdysozoa</taxon>
        <taxon>Arthropoda</taxon>
        <taxon>Hexapoda</taxon>
        <taxon>Insecta</taxon>
        <taxon>Pterygota</taxon>
        <taxon>Neoptera</taxon>
        <taxon>Endopterygota</taxon>
        <taxon>Hymenoptera</taxon>
        <taxon>Apocrita</taxon>
        <taxon>Aculeata</taxon>
        <taxon>Formicoidea</taxon>
        <taxon>Formicidae</taxon>
        <taxon>Myrmicinae</taxon>
        <taxon>Temnothorax</taxon>
    </lineage>
</organism>
<protein>
    <recommendedName>
        <fullName evidence="1">Acyl-CoA dehydrogenase/oxidase N-terminal domain-containing protein</fullName>
    </recommendedName>
</protein>
<dbReference type="InterPro" id="IPR037069">
    <property type="entry name" value="AcylCoA_DH/ox_N_sf"/>
</dbReference>
<keyword evidence="3" id="KW-1185">Reference proteome</keyword>
<evidence type="ECO:0000313" key="2">
    <source>
        <dbReference type="EMBL" id="TGZ54246.1"/>
    </source>
</evidence>
<gene>
    <name evidence="2" type="ORF">DBV15_02470</name>
</gene>
<evidence type="ECO:0000313" key="3">
    <source>
        <dbReference type="Proteomes" id="UP000310200"/>
    </source>
</evidence>
<feature type="domain" description="Acyl-CoA dehydrogenase/oxidase N-terminal" evidence="1">
    <location>
        <begin position="14"/>
        <end position="64"/>
    </location>
</feature>
<dbReference type="Gene3D" id="1.10.540.10">
    <property type="entry name" value="Acyl-CoA dehydrogenase/oxidase, N-terminal domain"/>
    <property type="match status" value="1"/>
</dbReference>
<sequence length="146" mass="16235">MTIKRVRGRENGAAALWDLGGFGLQVPTEFSGLGLTNTQYARIVEICGYHDLGLAITLAAHQSIRYKDHAGCFRYVFNGSCPKQDDCVVEQESANAEHELLMTQTWCAEQVSSSKQLGIFSKLSKISKNDATSVDAYNQIRWVFKI</sequence>
<dbReference type="InterPro" id="IPR013786">
    <property type="entry name" value="AcylCoA_DH/ox_N"/>
</dbReference>